<reference evidence="5" key="1">
    <citation type="journal article" date="2020" name="Cell">
        <title>Large-Scale Comparative Analyses of Tick Genomes Elucidate Their Genetic Diversity and Vector Capacities.</title>
        <authorList>
            <consortium name="Tick Genome and Microbiome Consortium (TIGMIC)"/>
            <person name="Jia N."/>
            <person name="Wang J."/>
            <person name="Shi W."/>
            <person name="Du L."/>
            <person name="Sun Y."/>
            <person name="Zhan W."/>
            <person name="Jiang J.F."/>
            <person name="Wang Q."/>
            <person name="Zhang B."/>
            <person name="Ji P."/>
            <person name="Bell-Sakyi L."/>
            <person name="Cui X.M."/>
            <person name="Yuan T.T."/>
            <person name="Jiang B.G."/>
            <person name="Yang W.F."/>
            <person name="Lam T.T."/>
            <person name="Chang Q.C."/>
            <person name="Ding S.J."/>
            <person name="Wang X.J."/>
            <person name="Zhu J.G."/>
            <person name="Ruan X.D."/>
            <person name="Zhao L."/>
            <person name="Wei J.T."/>
            <person name="Ye R.Z."/>
            <person name="Que T.C."/>
            <person name="Du C.H."/>
            <person name="Zhou Y.H."/>
            <person name="Cheng J.X."/>
            <person name="Dai P.F."/>
            <person name="Guo W.B."/>
            <person name="Han X.H."/>
            <person name="Huang E.J."/>
            <person name="Li L.F."/>
            <person name="Wei W."/>
            <person name="Gao Y.C."/>
            <person name="Liu J.Z."/>
            <person name="Shao H.Z."/>
            <person name="Wang X."/>
            <person name="Wang C.C."/>
            <person name="Yang T.C."/>
            <person name="Huo Q.B."/>
            <person name="Li W."/>
            <person name="Chen H.Y."/>
            <person name="Chen S.E."/>
            <person name="Zhou L.G."/>
            <person name="Ni X.B."/>
            <person name="Tian J.H."/>
            <person name="Sheng Y."/>
            <person name="Liu T."/>
            <person name="Pan Y.S."/>
            <person name="Xia L.Y."/>
            <person name="Li J."/>
            <person name="Zhao F."/>
            <person name="Cao W.C."/>
        </authorList>
    </citation>
    <scope>NUCLEOTIDE SEQUENCE</scope>
    <source>
        <strain evidence="5">Rmic-2018</strain>
    </source>
</reference>
<dbReference type="InterPro" id="IPR007527">
    <property type="entry name" value="Znf_SWIM"/>
</dbReference>
<evidence type="ECO:0000256" key="3">
    <source>
        <dbReference type="SAM" id="SignalP"/>
    </source>
</evidence>
<keyword evidence="1" id="KW-0863">Zinc-finger</keyword>
<feature type="region of interest" description="Disordered" evidence="2">
    <location>
        <begin position="593"/>
        <end position="619"/>
    </location>
</feature>
<gene>
    <name evidence="5" type="ORF">HPB51_028289</name>
</gene>
<dbReference type="Pfam" id="PF21056">
    <property type="entry name" value="ZSWIM1-3_RNaseH-like"/>
    <property type="match status" value="1"/>
</dbReference>
<dbReference type="GO" id="GO:0008270">
    <property type="term" value="F:zinc ion binding"/>
    <property type="evidence" value="ECO:0007669"/>
    <property type="project" value="UniProtKB-KW"/>
</dbReference>
<evidence type="ECO:0000256" key="2">
    <source>
        <dbReference type="SAM" id="MobiDB-lite"/>
    </source>
</evidence>
<dbReference type="PROSITE" id="PS50966">
    <property type="entry name" value="ZF_SWIM"/>
    <property type="match status" value="1"/>
</dbReference>
<comment type="caution">
    <text evidence="5">The sequence shown here is derived from an EMBL/GenBank/DDBJ whole genome shotgun (WGS) entry which is preliminary data.</text>
</comment>
<dbReference type="EMBL" id="JABSTU010004975">
    <property type="protein sequence ID" value="KAH7950673.1"/>
    <property type="molecule type" value="Genomic_DNA"/>
</dbReference>
<dbReference type="InterPro" id="IPR048324">
    <property type="entry name" value="ZSWIM1-3_RNaseH-like"/>
</dbReference>
<dbReference type="VEuPathDB" id="VectorBase:LOC119168614"/>
<protein>
    <recommendedName>
        <fullName evidence="4">SWIM-type domain-containing protein</fullName>
    </recommendedName>
</protein>
<keyword evidence="6" id="KW-1185">Reference proteome</keyword>
<evidence type="ECO:0000259" key="4">
    <source>
        <dbReference type="PROSITE" id="PS50966"/>
    </source>
</evidence>
<name>A0A9J6CXQ5_RHIMP</name>
<dbReference type="Proteomes" id="UP000821866">
    <property type="component" value="Unassembled WGS sequence"/>
</dbReference>
<proteinExistence type="predicted"/>
<evidence type="ECO:0000313" key="5">
    <source>
        <dbReference type="EMBL" id="KAH7950673.1"/>
    </source>
</evidence>
<evidence type="ECO:0000256" key="1">
    <source>
        <dbReference type="PROSITE-ProRule" id="PRU00325"/>
    </source>
</evidence>
<reference evidence="5" key="2">
    <citation type="submission" date="2021-09" db="EMBL/GenBank/DDBJ databases">
        <authorList>
            <person name="Jia N."/>
            <person name="Wang J."/>
            <person name="Shi W."/>
            <person name="Du L."/>
            <person name="Sun Y."/>
            <person name="Zhan W."/>
            <person name="Jiang J."/>
            <person name="Wang Q."/>
            <person name="Zhang B."/>
            <person name="Ji P."/>
            <person name="Sakyi L.B."/>
            <person name="Cui X."/>
            <person name="Yuan T."/>
            <person name="Jiang B."/>
            <person name="Yang W."/>
            <person name="Lam T.T.-Y."/>
            <person name="Chang Q."/>
            <person name="Ding S."/>
            <person name="Wang X."/>
            <person name="Zhu J."/>
            <person name="Ruan X."/>
            <person name="Zhao L."/>
            <person name="Wei J."/>
            <person name="Que T."/>
            <person name="Du C."/>
            <person name="Cheng J."/>
            <person name="Dai P."/>
            <person name="Han X."/>
            <person name="Huang E."/>
            <person name="Gao Y."/>
            <person name="Liu J."/>
            <person name="Shao H."/>
            <person name="Ye R."/>
            <person name="Li L."/>
            <person name="Wei W."/>
            <person name="Wang X."/>
            <person name="Wang C."/>
            <person name="Huo Q."/>
            <person name="Li W."/>
            <person name="Guo W."/>
            <person name="Chen H."/>
            <person name="Chen S."/>
            <person name="Zhou L."/>
            <person name="Zhou L."/>
            <person name="Ni X."/>
            <person name="Tian J."/>
            <person name="Zhou Y."/>
            <person name="Sheng Y."/>
            <person name="Liu T."/>
            <person name="Pan Y."/>
            <person name="Xia L."/>
            <person name="Li J."/>
            <person name="Zhao F."/>
            <person name="Cao W."/>
        </authorList>
    </citation>
    <scope>NUCLEOTIDE SEQUENCE</scope>
    <source>
        <strain evidence="5">Rmic-2018</strain>
        <tissue evidence="5">Larvae</tissue>
    </source>
</reference>
<dbReference type="Pfam" id="PF04434">
    <property type="entry name" value="SWIM"/>
    <property type="match status" value="1"/>
</dbReference>
<keyword evidence="3" id="KW-0732">Signal</keyword>
<keyword evidence="1" id="KW-0479">Metal-binding</keyword>
<feature type="compositionally biased region" description="Basic residues" evidence="2">
    <location>
        <begin position="593"/>
        <end position="609"/>
    </location>
</feature>
<sequence>MLFMHVFLSWLLPTGKVVTTQDLHNVKRNCHGRDEAEQLLQEIEKCRQQHRAKIIPITDENEELQILFIQTPHMQQAYKSFPEVVLLDATYRTNKLKMPLFVFVVQDGCGESQVIAYAFVAPEQCHHVTEMLNLFVKENPCSENTGVIVVDKDFTEISAIRSAFPSAPSIQLCQFHVMKAFRTAASHLARSAEKRDKMVTTFNEMLHAPNSSKFEDAQSEFTRFASKDSIEYLEKNWLSIKNMWVRHICDQEFTCGANTTNRVEAHNGFIKTALSSSTKLHDAVRKLLDLSSSIERKSAHSATLLKTCIFYNHSSNNKIEEACAKVLTPFACGVIRKQFSKLAENDIEVKKTKEKLYHVTFSNGERWHDISIESHSCSCTFSSKMGLPCRHLLAVYVKYDIEPDLDKAVRSRWFKRYQAAFLPNQQAAAENSTPTDQLRILSMPGLNFEKMNRNQRYNFAMRTLKSLADTLADCQPGIFAQRLGFLEDLNSTWLKGGEENKRDCSINLATSSNSECDTQAAENPHSQAVEVENMQKKPEEAENSGQAIELENMQEKAEEPDNPGQPVVVKNVQEKAEETGKSCPIKLPVVKSRGRPAKRIRQRTMKRKKQGEGPVPFKDLSPRSQEKCKEICLLQAFWKCAIITCLEWNRKRF</sequence>
<feature type="signal peptide" evidence="3">
    <location>
        <begin position="1"/>
        <end position="19"/>
    </location>
</feature>
<dbReference type="PANTHER" id="PTHR31569:SF4">
    <property type="entry name" value="SWIM-TYPE DOMAIN-CONTAINING PROTEIN"/>
    <property type="match status" value="1"/>
</dbReference>
<feature type="chain" id="PRO_5039920644" description="SWIM-type domain-containing protein" evidence="3">
    <location>
        <begin position="20"/>
        <end position="653"/>
    </location>
</feature>
<dbReference type="VEuPathDB" id="VectorBase:LOC119167594"/>
<keyword evidence="1" id="KW-0862">Zinc</keyword>
<evidence type="ECO:0000313" key="6">
    <source>
        <dbReference type="Proteomes" id="UP000821866"/>
    </source>
</evidence>
<accession>A0A9J6CXQ5</accession>
<dbReference type="PANTHER" id="PTHR31569">
    <property type="entry name" value="SWIM-TYPE DOMAIN-CONTAINING PROTEIN"/>
    <property type="match status" value="1"/>
</dbReference>
<dbReference type="AlphaFoldDB" id="A0A9J6CXQ5"/>
<organism evidence="5 6">
    <name type="scientific">Rhipicephalus microplus</name>
    <name type="common">Cattle tick</name>
    <name type="synonym">Boophilus microplus</name>
    <dbReference type="NCBI Taxonomy" id="6941"/>
    <lineage>
        <taxon>Eukaryota</taxon>
        <taxon>Metazoa</taxon>
        <taxon>Ecdysozoa</taxon>
        <taxon>Arthropoda</taxon>
        <taxon>Chelicerata</taxon>
        <taxon>Arachnida</taxon>
        <taxon>Acari</taxon>
        <taxon>Parasitiformes</taxon>
        <taxon>Ixodida</taxon>
        <taxon>Ixodoidea</taxon>
        <taxon>Ixodidae</taxon>
        <taxon>Rhipicephalinae</taxon>
        <taxon>Rhipicephalus</taxon>
        <taxon>Boophilus</taxon>
    </lineage>
</organism>
<feature type="domain" description="SWIM-type" evidence="4">
    <location>
        <begin position="357"/>
        <end position="400"/>
    </location>
</feature>
<dbReference type="InterPro" id="IPR052579">
    <property type="entry name" value="Zinc_finger_SWIM"/>
</dbReference>